<keyword evidence="2" id="KW-0472">Membrane</keyword>
<dbReference type="PANTHER" id="PTHR11247">
    <property type="entry name" value="PALMITOYL-PROTEIN THIOESTERASE/DOLICHYLDIPHOSPHATASE 1"/>
    <property type="match status" value="1"/>
</dbReference>
<dbReference type="Gene3D" id="3.40.50.1820">
    <property type="entry name" value="alpha/beta hydrolase"/>
    <property type="match status" value="1"/>
</dbReference>
<protein>
    <recommendedName>
        <fullName evidence="3">LYK4/5 third LysM domain-containing protein</fullName>
    </recommendedName>
</protein>
<evidence type="ECO:0000256" key="1">
    <source>
        <dbReference type="ARBA" id="ARBA00022801"/>
    </source>
</evidence>
<gene>
    <name evidence="4" type="ORF">NE237_011744</name>
</gene>
<keyword evidence="1" id="KW-0378">Hydrolase</keyword>
<feature type="domain" description="LYK4/5 third LysM" evidence="3">
    <location>
        <begin position="40"/>
        <end position="67"/>
    </location>
</feature>
<feature type="transmembrane region" description="Helical" evidence="2">
    <location>
        <begin position="132"/>
        <end position="157"/>
    </location>
</feature>
<dbReference type="InterPro" id="IPR029058">
    <property type="entry name" value="AB_hydrolase_fold"/>
</dbReference>
<name>A0A9Q0JX11_9MAGN</name>
<dbReference type="SUPFAM" id="SSF53474">
    <property type="entry name" value="alpha/beta-Hydrolases"/>
    <property type="match status" value="1"/>
</dbReference>
<dbReference type="Proteomes" id="UP001141806">
    <property type="component" value="Unassembled WGS sequence"/>
</dbReference>
<dbReference type="Pfam" id="PF02089">
    <property type="entry name" value="Palm_thioest"/>
    <property type="match status" value="1"/>
</dbReference>
<comment type="caution">
    <text evidence="4">The sequence shown here is derived from an EMBL/GenBank/DDBJ whole genome shotgun (WGS) entry which is preliminary data.</text>
</comment>
<dbReference type="OrthoDB" id="10263094at2759"/>
<sequence>MNQSSCGSQNLLVKSEITTVTRPIKMCLRFWIQIASGMRFLLADLVTWGDSISSIGEMFVVDEQSISKKLLLQIIASAGKFLHKLSREICGRRILDLTATFREEEEENQSLRFLWDQEICKIPASLMAAPPLYSIVSIFIFSFLFLPVTYSVPFIVLHGIGNQCSTQELSNFTKLLSDLSGSKGYCIEVGNGIWDSWVKPIQEQAEIVCDKVKKIEELSEGYNIVALSQGNLIGRGVVEFCEGGPPVKNFVSLAGPHAGTASVPLCGTGAFCIIADHLLKLGVYSDYVQAHLAPSGYLKLPVDIPNYLKGCKFLPNLNNELPDVRNATYKERFSSLQNLVLIMFKNDTVLIPRETSWFGYYPDGAFSAVLSPQETPLYVEDWIGLKTLDDAGKVKFISVSGDHLAISDSDLKEYAVPYLEEASTKRMAVQLPSY</sequence>
<evidence type="ECO:0000313" key="5">
    <source>
        <dbReference type="Proteomes" id="UP001141806"/>
    </source>
</evidence>
<evidence type="ECO:0000259" key="3">
    <source>
        <dbReference type="Pfam" id="PF23473"/>
    </source>
</evidence>
<organism evidence="4 5">
    <name type="scientific">Protea cynaroides</name>
    <dbReference type="NCBI Taxonomy" id="273540"/>
    <lineage>
        <taxon>Eukaryota</taxon>
        <taxon>Viridiplantae</taxon>
        <taxon>Streptophyta</taxon>
        <taxon>Embryophyta</taxon>
        <taxon>Tracheophyta</taxon>
        <taxon>Spermatophyta</taxon>
        <taxon>Magnoliopsida</taxon>
        <taxon>Proteales</taxon>
        <taxon>Proteaceae</taxon>
        <taxon>Protea</taxon>
    </lineage>
</organism>
<keyword evidence="2" id="KW-1133">Transmembrane helix</keyword>
<dbReference type="GO" id="GO:0016790">
    <property type="term" value="F:thiolester hydrolase activity"/>
    <property type="evidence" value="ECO:0007669"/>
    <property type="project" value="TreeGrafter"/>
</dbReference>
<evidence type="ECO:0000313" key="4">
    <source>
        <dbReference type="EMBL" id="KAJ4954961.1"/>
    </source>
</evidence>
<evidence type="ECO:0000256" key="2">
    <source>
        <dbReference type="SAM" id="Phobius"/>
    </source>
</evidence>
<keyword evidence="2" id="KW-0812">Transmembrane</keyword>
<dbReference type="Pfam" id="PF23473">
    <property type="entry name" value="LysM3_LYK4_5"/>
    <property type="match status" value="1"/>
</dbReference>
<dbReference type="AlphaFoldDB" id="A0A9Q0JX11"/>
<reference evidence="4" key="1">
    <citation type="journal article" date="2023" name="Plant J.">
        <title>The genome of the king protea, Protea cynaroides.</title>
        <authorList>
            <person name="Chang J."/>
            <person name="Duong T.A."/>
            <person name="Schoeman C."/>
            <person name="Ma X."/>
            <person name="Roodt D."/>
            <person name="Barker N."/>
            <person name="Li Z."/>
            <person name="Van de Peer Y."/>
            <person name="Mizrachi E."/>
        </authorList>
    </citation>
    <scope>NUCLEOTIDE SEQUENCE</scope>
    <source>
        <tissue evidence="4">Young leaves</tissue>
    </source>
</reference>
<accession>A0A9Q0JX11</accession>
<dbReference type="EMBL" id="JAMYWD010000011">
    <property type="protein sequence ID" value="KAJ4954961.1"/>
    <property type="molecule type" value="Genomic_DNA"/>
</dbReference>
<dbReference type="InterPro" id="IPR056563">
    <property type="entry name" value="LysM3_LYK4_5"/>
</dbReference>
<dbReference type="PANTHER" id="PTHR11247:SF8">
    <property type="entry name" value="PALMITOYL-PROTEIN THIOESTERASE 1"/>
    <property type="match status" value="1"/>
</dbReference>
<keyword evidence="5" id="KW-1185">Reference proteome</keyword>
<proteinExistence type="predicted"/>